<evidence type="ECO:0000256" key="5">
    <source>
        <dbReference type="ARBA" id="ARBA00022723"/>
    </source>
</evidence>
<dbReference type="InterPro" id="IPR022008">
    <property type="entry name" value="EABR"/>
</dbReference>
<evidence type="ECO:0000256" key="7">
    <source>
        <dbReference type="ARBA" id="ARBA00022833"/>
    </source>
</evidence>
<dbReference type="GO" id="GO:0034138">
    <property type="term" value="P:toll-like receptor 3 signaling pathway"/>
    <property type="evidence" value="ECO:0007669"/>
    <property type="project" value="TreeGrafter"/>
</dbReference>
<evidence type="ECO:0000256" key="8">
    <source>
        <dbReference type="ARBA" id="ARBA00022843"/>
    </source>
</evidence>
<keyword evidence="10 17" id="KW-0175">Coiled coil</keyword>
<dbReference type="PANTHER" id="PTHR31882">
    <property type="entry name" value="TNFAIP3-INTERACTING PROTEIN COILED COIL FAMILY MEMBER"/>
    <property type="match status" value="1"/>
</dbReference>
<feature type="coiled-coil region" evidence="17">
    <location>
        <begin position="104"/>
        <end position="131"/>
    </location>
</feature>
<keyword evidence="9" id="KW-0805">Transcription regulation</keyword>
<evidence type="ECO:0000256" key="13">
    <source>
        <dbReference type="ARBA" id="ARBA00055998"/>
    </source>
</evidence>
<dbReference type="GeneID" id="101326934"/>
<dbReference type="RefSeq" id="XP_019806879.1">
    <property type="nucleotide sequence ID" value="XM_019951320.2"/>
</dbReference>
<protein>
    <recommendedName>
        <fullName evidence="15">TNFAIP3-interacting protein 2</fullName>
    </recommendedName>
    <alternativeName>
        <fullName evidence="16">A20-binding inhibitor of NF-kappa-B activation 2</fullName>
    </alternativeName>
</protein>
<evidence type="ECO:0000256" key="9">
    <source>
        <dbReference type="ARBA" id="ARBA00023015"/>
    </source>
</evidence>
<feature type="coiled-coil region" evidence="17">
    <location>
        <begin position="279"/>
        <end position="358"/>
    </location>
</feature>
<dbReference type="CTD" id="79155"/>
<reference evidence="21" key="1">
    <citation type="submission" date="2025-08" db="UniProtKB">
        <authorList>
            <consortium name="RefSeq"/>
        </authorList>
    </citation>
    <scope>IDENTIFICATION</scope>
    <source>
        <tissue evidence="21">Spleen</tissue>
    </source>
</reference>
<keyword evidence="2" id="KW-0963">Cytoplasm</keyword>
<comment type="subunit">
    <text evidence="14">Interacts with STK11/LKB1, TNFAIP3, IKBKG, NFKB1, MAP3K8, TEK, RIPK1, CHUK, IKBKB and SMARCD1. Interacts with polyubiquitin.</text>
</comment>
<comment type="function">
    <text evidence="13">Inhibits NF-kappa-B activation by blocking the interaction of RIPK1 with its downstream effector NEMO/IKBKG. Forms a ternary complex with NFKB1 and MAP3K8 but appears to function upstream of MAP3K8 in the TLR4 signaling pathway that regulates MAP3K8 activation. Involved in activation of the MEK/ERK signaling pathway during innate immune response; this function seems to be stimulus- and cell type specific. Required for stability of MAP3K8. Involved in regulation of apoptosis in endothelial cells; promotes TEK agonist-stimulated endothelial survival. May act as transcriptional coactivator when translocated to the nucleus. Enhances CHUK-mediated NF-kappa-B activation involving NF-kappa-B p50-p65 and p50-c-Rel complexes.</text>
</comment>
<feature type="region of interest" description="Disordered" evidence="18">
    <location>
        <begin position="494"/>
        <end position="537"/>
    </location>
</feature>
<evidence type="ECO:0000256" key="15">
    <source>
        <dbReference type="ARBA" id="ARBA00073020"/>
    </source>
</evidence>
<dbReference type="Gene3D" id="1.20.5.990">
    <property type="entry name" value="Nemo cc2-lz domain - 1d5 darpin complex"/>
    <property type="match status" value="1"/>
</dbReference>
<evidence type="ECO:0000256" key="18">
    <source>
        <dbReference type="SAM" id="MobiDB-lite"/>
    </source>
</evidence>
<keyword evidence="8" id="KW-0832">Ubl conjugation</keyword>
<dbReference type="PANTHER" id="PTHR31882:SF6">
    <property type="entry name" value="TNFAIP3-INTERACTING PROTEIN 2"/>
    <property type="match status" value="1"/>
</dbReference>
<dbReference type="GO" id="GO:0034134">
    <property type="term" value="P:toll-like receptor 2 signaling pathway"/>
    <property type="evidence" value="ECO:0007669"/>
    <property type="project" value="TreeGrafter"/>
</dbReference>
<evidence type="ECO:0000256" key="12">
    <source>
        <dbReference type="ARBA" id="ARBA00023198"/>
    </source>
</evidence>
<sequence length="565" mass="62023">MSSGNAGSGGREGAPRAAAALCGLYHEAGQRLRRLQDQLAARDVLIARLRARLAALEGDTAPSLVDALLEQVARFREQLRQRDGGAAEAALRQKLLGSWGPSLLVSTQEEIERLSEQLEEKERETKQLMSQPEREQKEVTLLRRGAAQKGRAPAASDILCRSLADETHQLRRTLAATAHMCQHLAECLDARQRAKGDAGERSPEPACADGDGSVHAVVAKLQEENRLLKQKVTHVEDLNAKWQRYDASRDEYVRGLHAQLRGLQAPLEPERPSPPELMRKEISRLNTQLEEKINDCAEARRELEAVRRARDAALERVQMLEQQILAYKDDFTSERVDRERAQSRIQELEERVALLQRQVPCKQDPGAHTPLPCSSLVLPRAPDAHPPEGLPPWRGGDAELTPEPPFVVGGRHPQCPHPAWLWTPLVDRRVARPAEARGLCTEWPLSPFQLRPVAVELWEHCSAPGRHPGAGGGEAVGQEPGSCRLGCGSHTRRDEHWGSRRFGADVGGDHVGHATGTPAASRDPPPPPTQEGRSLPGSLSARRRVGILESQALAGFILGAKLPGT</sequence>
<dbReference type="GO" id="GO:0006915">
    <property type="term" value="P:apoptotic process"/>
    <property type="evidence" value="ECO:0007669"/>
    <property type="project" value="UniProtKB-KW"/>
</dbReference>
<evidence type="ECO:0000256" key="3">
    <source>
        <dbReference type="ARBA" id="ARBA00022553"/>
    </source>
</evidence>
<keyword evidence="12" id="KW-0395">Inflammatory response</keyword>
<keyword evidence="20" id="KW-1185">Reference proteome</keyword>
<dbReference type="AlphaFoldDB" id="A0A2U4CN57"/>
<dbReference type="FunFam" id="1.20.5.990:FF:000005">
    <property type="entry name" value="TNFAIP3 interacting protein 2"/>
    <property type="match status" value="1"/>
</dbReference>
<dbReference type="GO" id="GO:0043123">
    <property type="term" value="P:positive regulation of canonical NF-kappaB signal transduction"/>
    <property type="evidence" value="ECO:0007669"/>
    <property type="project" value="TreeGrafter"/>
</dbReference>
<dbReference type="OrthoDB" id="6066489at2759"/>
<evidence type="ECO:0000256" key="4">
    <source>
        <dbReference type="ARBA" id="ARBA00022703"/>
    </source>
</evidence>
<keyword evidence="3" id="KW-0597">Phosphoprotein</keyword>
<proteinExistence type="predicted"/>
<evidence type="ECO:0000256" key="1">
    <source>
        <dbReference type="ARBA" id="ARBA00004496"/>
    </source>
</evidence>
<evidence type="ECO:0000256" key="14">
    <source>
        <dbReference type="ARBA" id="ARBA00063508"/>
    </source>
</evidence>
<organism evidence="20 21">
    <name type="scientific">Tursiops truncatus</name>
    <name type="common">Atlantic bottle-nosed dolphin</name>
    <name type="synonym">Delphinus truncatus</name>
    <dbReference type="NCBI Taxonomy" id="9739"/>
    <lineage>
        <taxon>Eukaryota</taxon>
        <taxon>Metazoa</taxon>
        <taxon>Chordata</taxon>
        <taxon>Craniata</taxon>
        <taxon>Vertebrata</taxon>
        <taxon>Euteleostomi</taxon>
        <taxon>Mammalia</taxon>
        <taxon>Eutheria</taxon>
        <taxon>Laurasiatheria</taxon>
        <taxon>Artiodactyla</taxon>
        <taxon>Whippomorpha</taxon>
        <taxon>Cetacea</taxon>
        <taxon>Odontoceti</taxon>
        <taxon>Delphinidae</taxon>
        <taxon>Tursiops</taxon>
    </lineage>
</organism>
<accession>A0A2U4CN57</accession>
<keyword evidence="4" id="KW-0053">Apoptosis</keyword>
<dbReference type="GO" id="GO:0006357">
    <property type="term" value="P:regulation of transcription by RNA polymerase II"/>
    <property type="evidence" value="ECO:0007669"/>
    <property type="project" value="TreeGrafter"/>
</dbReference>
<dbReference type="Proteomes" id="UP000245320">
    <property type="component" value="Chromosome 5"/>
</dbReference>
<evidence type="ECO:0000313" key="21">
    <source>
        <dbReference type="RefSeq" id="XP_019806879.1"/>
    </source>
</evidence>
<dbReference type="Pfam" id="PF12180">
    <property type="entry name" value="EABR"/>
    <property type="match status" value="1"/>
</dbReference>
<dbReference type="GO" id="GO:0006954">
    <property type="term" value="P:inflammatory response"/>
    <property type="evidence" value="ECO:0007669"/>
    <property type="project" value="UniProtKB-KW"/>
</dbReference>
<evidence type="ECO:0000313" key="20">
    <source>
        <dbReference type="Proteomes" id="UP000245320"/>
    </source>
</evidence>
<gene>
    <name evidence="21" type="primary">TNIP2</name>
</gene>
<keyword evidence="6" id="KW-0863">Zinc-finger</keyword>
<keyword evidence="11" id="KW-0804">Transcription</keyword>
<comment type="subcellular location">
    <subcellularLocation>
        <location evidence="1">Cytoplasm</location>
    </subcellularLocation>
</comment>
<evidence type="ECO:0000256" key="16">
    <source>
        <dbReference type="ARBA" id="ARBA00079469"/>
    </source>
</evidence>
<keyword evidence="5" id="KW-0479">Metal-binding</keyword>
<dbReference type="GO" id="GO:0071222">
    <property type="term" value="P:cellular response to lipopolysaccharide"/>
    <property type="evidence" value="ECO:0007669"/>
    <property type="project" value="TreeGrafter"/>
</dbReference>
<evidence type="ECO:0000256" key="17">
    <source>
        <dbReference type="SAM" id="Coils"/>
    </source>
</evidence>
<dbReference type="GO" id="GO:0005737">
    <property type="term" value="C:cytoplasm"/>
    <property type="evidence" value="ECO:0007669"/>
    <property type="project" value="UniProtKB-SubCell"/>
</dbReference>
<evidence type="ECO:0000256" key="2">
    <source>
        <dbReference type="ARBA" id="ARBA00022490"/>
    </source>
</evidence>
<evidence type="ECO:0000256" key="6">
    <source>
        <dbReference type="ARBA" id="ARBA00022771"/>
    </source>
</evidence>
<dbReference type="GO" id="GO:0008270">
    <property type="term" value="F:zinc ion binding"/>
    <property type="evidence" value="ECO:0007669"/>
    <property type="project" value="UniProtKB-KW"/>
</dbReference>
<evidence type="ECO:0000259" key="19">
    <source>
        <dbReference type="Pfam" id="PF12180"/>
    </source>
</evidence>
<feature type="domain" description="TSG101 and ALIX binding" evidence="19">
    <location>
        <begin position="229"/>
        <end position="261"/>
    </location>
</feature>
<evidence type="ECO:0000256" key="11">
    <source>
        <dbReference type="ARBA" id="ARBA00023163"/>
    </source>
</evidence>
<keyword evidence="7" id="KW-0862">Zinc</keyword>
<name>A0A2U4CN57_TURTR</name>
<evidence type="ECO:0000256" key="10">
    <source>
        <dbReference type="ARBA" id="ARBA00023054"/>
    </source>
</evidence>